<comment type="caution">
    <text evidence="1">The sequence shown here is derived from an EMBL/GenBank/DDBJ whole genome shotgun (WGS) entry which is preliminary data.</text>
</comment>
<accession>A0AAV2TUS1</accession>
<dbReference type="InterPro" id="IPR040807">
    <property type="entry name" value="DUF5522"/>
</dbReference>
<evidence type="ECO:0000313" key="2">
    <source>
        <dbReference type="Proteomes" id="UP001497525"/>
    </source>
</evidence>
<dbReference type="EMBL" id="CAXLJL010000800">
    <property type="protein sequence ID" value="CAL5140831.1"/>
    <property type="molecule type" value="Genomic_DNA"/>
</dbReference>
<gene>
    <name evidence="1" type="ORF">CDAUBV1_LOCUS16134</name>
</gene>
<organism evidence="1 2">
    <name type="scientific">Calicophoron daubneyi</name>
    <name type="common">Rumen fluke</name>
    <name type="synonym">Paramphistomum daubneyi</name>
    <dbReference type="NCBI Taxonomy" id="300641"/>
    <lineage>
        <taxon>Eukaryota</taxon>
        <taxon>Metazoa</taxon>
        <taxon>Spiralia</taxon>
        <taxon>Lophotrochozoa</taxon>
        <taxon>Platyhelminthes</taxon>
        <taxon>Trematoda</taxon>
        <taxon>Digenea</taxon>
        <taxon>Plagiorchiida</taxon>
        <taxon>Pronocephalata</taxon>
        <taxon>Paramphistomoidea</taxon>
        <taxon>Paramphistomidae</taxon>
        <taxon>Calicophoron</taxon>
    </lineage>
</organism>
<name>A0AAV2TUS1_CALDB</name>
<dbReference type="Proteomes" id="UP001497525">
    <property type="component" value="Unassembled WGS sequence"/>
</dbReference>
<proteinExistence type="predicted"/>
<reference evidence="1" key="1">
    <citation type="submission" date="2024-06" db="EMBL/GenBank/DDBJ databases">
        <authorList>
            <person name="Liu X."/>
            <person name="Lenzi L."/>
            <person name="Haldenby T S."/>
            <person name="Uol C."/>
        </authorList>
    </citation>
    <scope>NUCLEOTIDE SEQUENCE</scope>
</reference>
<dbReference type="PANTHER" id="PTHR21037">
    <property type="entry name" value="39S RIBOSOMAL PROTEIN L14, MITOCHONDRIAL"/>
    <property type="match status" value="1"/>
</dbReference>
<dbReference type="AlphaFoldDB" id="A0AAV2TUS1"/>
<dbReference type="PANTHER" id="PTHR21037:SF2">
    <property type="entry name" value="SIMILAR TO NOVEL PROTEIN"/>
    <property type="match status" value="1"/>
</dbReference>
<dbReference type="Pfam" id="PF17653">
    <property type="entry name" value="DUF5522"/>
    <property type="match status" value="1"/>
</dbReference>
<protein>
    <submittedName>
        <fullName evidence="1">Uncharacterized protein</fullName>
    </submittedName>
</protein>
<sequence length="128" mass="14679">MSVQLPLQAGSLSRNCRFIPLNIYKRDYIHSVWKSMSFPPRQSKDELCTTMNQQNSMTFTVKTIRPGKMEKPYWEEEHAKAVKAGAKTYIDPKTGYVVFTECAHLERGKCCGSRCRHCPFSHVNCKGT</sequence>
<evidence type="ECO:0000313" key="1">
    <source>
        <dbReference type="EMBL" id="CAL5140831.1"/>
    </source>
</evidence>